<dbReference type="Gene3D" id="3.40.190.10">
    <property type="entry name" value="Periplasmic binding protein-like II"/>
    <property type="match status" value="2"/>
</dbReference>
<dbReference type="NCBIfam" id="TIGR01256">
    <property type="entry name" value="modA"/>
    <property type="match status" value="1"/>
</dbReference>
<keyword evidence="3 5" id="KW-0732">Signal</keyword>
<evidence type="ECO:0000256" key="2">
    <source>
        <dbReference type="ARBA" id="ARBA00022723"/>
    </source>
</evidence>
<organism evidence="6 7">
    <name type="scientific">Corynebacterium atypicum</name>
    <dbReference type="NCBI Taxonomy" id="191610"/>
    <lineage>
        <taxon>Bacteria</taxon>
        <taxon>Bacillati</taxon>
        <taxon>Actinomycetota</taxon>
        <taxon>Actinomycetes</taxon>
        <taxon>Mycobacteriales</taxon>
        <taxon>Corynebacteriaceae</taxon>
        <taxon>Corynebacterium</taxon>
    </lineage>
</organism>
<evidence type="ECO:0000256" key="1">
    <source>
        <dbReference type="ARBA" id="ARBA00009175"/>
    </source>
</evidence>
<dbReference type="InterPro" id="IPR005950">
    <property type="entry name" value="ModA"/>
</dbReference>
<gene>
    <name evidence="6" type="ORF">CATYP_06585</name>
</gene>
<dbReference type="PROSITE" id="PS51257">
    <property type="entry name" value="PROKAR_LIPOPROTEIN"/>
    <property type="match status" value="1"/>
</dbReference>
<sequence length="276" mass="28845">MKKTLAAVSLVSAAAIALAGCSPSNENDSTAQGTQDNATATAAQQSEKSNEAVNLTVLAAASTRVLNDDLDELTKNLDQPLNLEYINGGSSGLVQQLQEGHPGDVFISADKKNMDKAVDTNVAANPVEIARNSMVMVVPKGNPGKITGVDDGSMDGKNVVLCDEQVPCGNVSKAIQEDLGKKIEAVSLEQSVSDVLGKVTSGEADAGWVYRTDAQAAGDAVEVIEIPKAEDHVNSLYAALTANSENPEAAQELIDLLTSADFAKVWERYGFTPVAK</sequence>
<evidence type="ECO:0000256" key="4">
    <source>
        <dbReference type="SAM" id="MobiDB-lite"/>
    </source>
</evidence>
<feature type="region of interest" description="Disordered" evidence="4">
    <location>
        <begin position="22"/>
        <end position="49"/>
    </location>
</feature>
<dbReference type="PANTHER" id="PTHR30632:SF0">
    <property type="entry name" value="SULFATE-BINDING PROTEIN"/>
    <property type="match status" value="1"/>
</dbReference>
<keyword evidence="7" id="KW-1185">Reference proteome</keyword>
<dbReference type="PIRSF" id="PIRSF004846">
    <property type="entry name" value="ModA"/>
    <property type="match status" value="1"/>
</dbReference>
<dbReference type="PANTHER" id="PTHR30632">
    <property type="entry name" value="MOLYBDATE-BINDING PERIPLASMIC PROTEIN"/>
    <property type="match status" value="1"/>
</dbReference>
<protein>
    <recommendedName>
        <fullName evidence="8">Molybdate-binding protein</fullName>
    </recommendedName>
</protein>
<proteinExistence type="inferred from homology"/>
<feature type="chain" id="PRO_5047200265" description="Molybdate-binding protein" evidence="5">
    <location>
        <begin position="20"/>
        <end position="276"/>
    </location>
</feature>
<feature type="compositionally biased region" description="Low complexity" evidence="4">
    <location>
        <begin position="30"/>
        <end position="45"/>
    </location>
</feature>
<feature type="signal peptide" evidence="5">
    <location>
        <begin position="1"/>
        <end position="19"/>
    </location>
</feature>
<dbReference type="Pfam" id="PF13531">
    <property type="entry name" value="SBP_bac_11"/>
    <property type="match status" value="1"/>
</dbReference>
<evidence type="ECO:0000313" key="7">
    <source>
        <dbReference type="Proteomes" id="UP000028504"/>
    </source>
</evidence>
<dbReference type="Proteomes" id="UP000028504">
    <property type="component" value="Chromosome"/>
</dbReference>
<reference evidence="6 7" key="1">
    <citation type="submission" date="2014-07" db="EMBL/GenBank/DDBJ databases">
        <title>Complete genome sequence of Corynebacterium atypicum DSM 44849: identifiction of the mycolic acid biosynthesis genes.</title>
        <authorList>
            <person name="Tippelt A."/>
            <person name="Mollmann S."/>
            <person name="Albersmeier A."/>
            <person name="Jaenicke S."/>
            <person name="Ruckert C."/>
            <person name="Tauch A."/>
        </authorList>
    </citation>
    <scope>NUCLEOTIDE SEQUENCE [LARGE SCALE GENOMIC DNA]</scope>
    <source>
        <strain evidence="6 7">R2070</strain>
    </source>
</reference>
<comment type="similarity">
    <text evidence="1">Belongs to the bacterial solute-binding protein ModA family.</text>
</comment>
<dbReference type="InterPro" id="IPR050682">
    <property type="entry name" value="ModA/WtpA"/>
</dbReference>
<evidence type="ECO:0000313" key="6">
    <source>
        <dbReference type="EMBL" id="AIG64327.1"/>
    </source>
</evidence>
<dbReference type="EMBL" id="CP008944">
    <property type="protein sequence ID" value="AIG64327.1"/>
    <property type="molecule type" value="Genomic_DNA"/>
</dbReference>
<accession>A0ABN4DFY9</accession>
<dbReference type="RefSeq" id="WP_038605895.1">
    <property type="nucleotide sequence ID" value="NZ_CP008944.1"/>
</dbReference>
<dbReference type="SUPFAM" id="SSF53850">
    <property type="entry name" value="Periplasmic binding protein-like II"/>
    <property type="match status" value="1"/>
</dbReference>
<name>A0ABN4DFY9_9CORY</name>
<keyword evidence="2" id="KW-0479">Metal-binding</keyword>
<evidence type="ECO:0008006" key="8">
    <source>
        <dbReference type="Google" id="ProtNLM"/>
    </source>
</evidence>
<evidence type="ECO:0000256" key="5">
    <source>
        <dbReference type="SAM" id="SignalP"/>
    </source>
</evidence>
<evidence type="ECO:0000256" key="3">
    <source>
        <dbReference type="ARBA" id="ARBA00022729"/>
    </source>
</evidence>